<protein>
    <submittedName>
        <fullName evidence="4">Oligosaccharide reducing-end xylanase</fullName>
        <ecNumber evidence="4">3.2.1.156</ecNumber>
    </submittedName>
</protein>
<dbReference type="InterPro" id="IPR012341">
    <property type="entry name" value="6hp_glycosidase-like_sf"/>
</dbReference>
<reference evidence="5" key="2">
    <citation type="submission" date="2020-08" db="EMBL/GenBank/DDBJ databases">
        <title>The Agave Microbiome: Exploring the role of microbial communities in plant adaptations to desert environments.</title>
        <authorList>
            <person name="Partida-Martinez L.P."/>
        </authorList>
    </citation>
    <scope>NUCLEOTIDE SEQUENCE [LARGE SCALE GENOMIC DNA]</scope>
    <source>
        <strain evidence="5">AT2.8</strain>
    </source>
</reference>
<organism evidence="4 5">
    <name type="scientific">Neobacillus niacini</name>
    <dbReference type="NCBI Taxonomy" id="86668"/>
    <lineage>
        <taxon>Bacteria</taxon>
        <taxon>Bacillati</taxon>
        <taxon>Bacillota</taxon>
        <taxon>Bacilli</taxon>
        <taxon>Bacillales</taxon>
        <taxon>Bacillaceae</taxon>
        <taxon>Neobacillus</taxon>
    </lineage>
</organism>
<comment type="caution">
    <text evidence="4">The sequence shown here is derived from an EMBL/GenBank/DDBJ whole genome shotgun (WGS) entry which is preliminary data.</text>
</comment>
<accession>A0A852TFU7</accession>
<proteinExistence type="inferred from homology"/>
<name>A0A852TFU7_9BACI</name>
<gene>
    <name evidence="4" type="ORF">F4694_003287</name>
</gene>
<evidence type="ECO:0000256" key="1">
    <source>
        <dbReference type="ARBA" id="ARBA00009209"/>
    </source>
</evidence>
<dbReference type="Pfam" id="PF01270">
    <property type="entry name" value="Glyco_hydro_8"/>
    <property type="match status" value="1"/>
</dbReference>
<dbReference type="AlphaFoldDB" id="A0A852TFU7"/>
<dbReference type="PRINTS" id="PR00735">
    <property type="entry name" value="GLHYDRLASE8"/>
</dbReference>
<sequence>MSRLLEMQEGSFYTGQYRNLFKEIGKTDEEISTRIQRNWNELFNGNEDTRIYYPVGDDLGYMLDTGNLDVRTEGMSYGMMMAVQLDNKDVFDRLWKWTMKYMYMTTGENAGYFAWSCNPDGSKRAYGPAPDGEEFFAMALFFASHRWGDGAAPFNYSVQAKDLLRTCIHKGENGDGYPMWSPENKLIKFIPNCEFSDPSYHLPHFYELFSLWAYEEDRPFWKEAAAASREYLKITCHPDTGLAPEYAYYDGTPNNENGYGHFFSDSYRVAANIGLDYEWFKGDEWEREEANKIQAFFADKDPADYRRYTIAGEPFEEKSLHPVGLLATNAMASLAADDVEGKKWVELLWNTPVRTGVRRYYDNCLYFFSILALSGNYKIWMPNN</sequence>
<dbReference type="GO" id="GO:0045493">
    <property type="term" value="P:xylan catabolic process"/>
    <property type="evidence" value="ECO:0007669"/>
    <property type="project" value="UniProtKB-KW"/>
</dbReference>
<dbReference type="InterPro" id="IPR002037">
    <property type="entry name" value="Glyco_hydro_8"/>
</dbReference>
<keyword evidence="3 4" id="KW-0326">Glycosidase</keyword>
<keyword evidence="4" id="KW-0119">Carbohydrate metabolism</keyword>
<dbReference type="EMBL" id="JACCBX010000006">
    <property type="protein sequence ID" value="NYE06507.1"/>
    <property type="molecule type" value="Genomic_DNA"/>
</dbReference>
<evidence type="ECO:0000256" key="3">
    <source>
        <dbReference type="ARBA" id="ARBA00023295"/>
    </source>
</evidence>
<dbReference type="SUPFAM" id="SSF48208">
    <property type="entry name" value="Six-hairpin glycosidases"/>
    <property type="match status" value="1"/>
</dbReference>
<evidence type="ECO:0000256" key="2">
    <source>
        <dbReference type="ARBA" id="ARBA00022801"/>
    </source>
</evidence>
<dbReference type="GO" id="GO:0033951">
    <property type="term" value="F:oligosaccharide reducing-end xylanase activity"/>
    <property type="evidence" value="ECO:0007669"/>
    <property type="project" value="UniProtKB-EC"/>
</dbReference>
<keyword evidence="4" id="KW-0624">Polysaccharide degradation</keyword>
<dbReference type="Gene3D" id="1.50.10.10">
    <property type="match status" value="1"/>
</dbReference>
<dbReference type="Proteomes" id="UP000548423">
    <property type="component" value="Unassembled WGS sequence"/>
</dbReference>
<reference evidence="5" key="1">
    <citation type="submission" date="2020-07" db="EMBL/GenBank/DDBJ databases">
        <authorList>
            <person name="Partida-Martinez L."/>
            <person name="Huntemann M."/>
            <person name="Clum A."/>
            <person name="Wang J."/>
            <person name="Palaniappan K."/>
            <person name="Ritter S."/>
            <person name="Chen I.-M."/>
            <person name="Stamatis D."/>
            <person name="Reddy T."/>
            <person name="O'Malley R."/>
            <person name="Daum C."/>
            <person name="Shapiro N."/>
            <person name="Ivanova N."/>
            <person name="Kyrpides N."/>
            <person name="Woyke T."/>
        </authorList>
    </citation>
    <scope>NUCLEOTIDE SEQUENCE [LARGE SCALE GENOMIC DNA]</scope>
    <source>
        <strain evidence="5">AT2.8</strain>
    </source>
</reference>
<evidence type="ECO:0000313" key="4">
    <source>
        <dbReference type="EMBL" id="NYE06507.1"/>
    </source>
</evidence>
<evidence type="ECO:0000313" key="5">
    <source>
        <dbReference type="Proteomes" id="UP000548423"/>
    </source>
</evidence>
<keyword evidence="2 4" id="KW-0378">Hydrolase</keyword>
<dbReference type="EC" id="3.2.1.156" evidence="4"/>
<comment type="similarity">
    <text evidence="1">Belongs to the glycosyl hydrolase 8 (cellulase D) family.</text>
</comment>
<dbReference type="InterPro" id="IPR008928">
    <property type="entry name" value="6-hairpin_glycosidase_sf"/>
</dbReference>
<keyword evidence="4" id="KW-0858">Xylan degradation</keyword>